<accession>A0A4Y7PL44</accession>
<feature type="transmembrane region" description="Helical" evidence="1">
    <location>
        <begin position="180"/>
        <end position="204"/>
    </location>
</feature>
<feature type="transmembrane region" description="Helical" evidence="1">
    <location>
        <begin position="210"/>
        <end position="231"/>
    </location>
</feature>
<dbReference type="AlphaFoldDB" id="A0A4Y7PL44"/>
<keyword evidence="3" id="KW-1185">Reference proteome</keyword>
<evidence type="ECO:0000256" key="1">
    <source>
        <dbReference type="SAM" id="Phobius"/>
    </source>
</evidence>
<proteinExistence type="predicted"/>
<dbReference type="OrthoDB" id="3152367at2759"/>
<dbReference type="Proteomes" id="UP000294933">
    <property type="component" value="Unassembled WGS sequence"/>
</dbReference>
<keyword evidence="1" id="KW-1133">Transmembrane helix</keyword>
<gene>
    <name evidence="2" type="ORF">BD410DRAFT_80461</name>
</gene>
<evidence type="ECO:0000313" key="2">
    <source>
        <dbReference type="EMBL" id="TDL15955.1"/>
    </source>
</evidence>
<keyword evidence="1" id="KW-0472">Membrane</keyword>
<dbReference type="VEuPathDB" id="FungiDB:BD410DRAFT_80461"/>
<protein>
    <submittedName>
        <fullName evidence="2">Uncharacterized protein</fullName>
    </submittedName>
</protein>
<dbReference type="EMBL" id="ML170256">
    <property type="protein sequence ID" value="TDL15955.1"/>
    <property type="molecule type" value="Genomic_DNA"/>
</dbReference>
<keyword evidence="1" id="KW-0812">Transmembrane</keyword>
<sequence>MIPAEIYKTTEGIESTERGIIAFRDRLQLLNALTVTGAFLAAVQAQLASLTYNANETALQTATNTISFAGLVLDIIGTTSGLLGTLCCHQYITQLTEVLESIRKIPQSLREIHELDRAMRSHPTQELRGALRSHWENQRRWANDFNHVRPLLKWALYGWSTRFNKNLSDYSWVLHIDNSCGMFSIVSMSLGILCFLCTTVCFVFETQRLATQIVTVFVLVASGWYCSATLIMRYDARRGKSVKPYEDSITTEKLTELDNVNITLLQCS</sequence>
<reference evidence="2 3" key="1">
    <citation type="submission" date="2018-06" db="EMBL/GenBank/DDBJ databases">
        <title>A transcriptomic atlas of mushroom development highlights an independent origin of complex multicellularity.</title>
        <authorList>
            <consortium name="DOE Joint Genome Institute"/>
            <person name="Krizsan K."/>
            <person name="Almasi E."/>
            <person name="Merenyi Z."/>
            <person name="Sahu N."/>
            <person name="Viragh M."/>
            <person name="Koszo T."/>
            <person name="Mondo S."/>
            <person name="Kiss B."/>
            <person name="Balint B."/>
            <person name="Kues U."/>
            <person name="Barry K."/>
            <person name="Hegedus J.C."/>
            <person name="Henrissat B."/>
            <person name="Johnson J."/>
            <person name="Lipzen A."/>
            <person name="Ohm R."/>
            <person name="Nagy I."/>
            <person name="Pangilinan J."/>
            <person name="Yan J."/>
            <person name="Xiong Y."/>
            <person name="Grigoriev I.V."/>
            <person name="Hibbett D.S."/>
            <person name="Nagy L.G."/>
        </authorList>
    </citation>
    <scope>NUCLEOTIDE SEQUENCE [LARGE SCALE GENOMIC DNA]</scope>
    <source>
        <strain evidence="2 3">SZMC22713</strain>
    </source>
</reference>
<evidence type="ECO:0000313" key="3">
    <source>
        <dbReference type="Proteomes" id="UP000294933"/>
    </source>
</evidence>
<name>A0A4Y7PL44_9AGAM</name>
<organism evidence="2 3">
    <name type="scientific">Rickenella mellea</name>
    <dbReference type="NCBI Taxonomy" id="50990"/>
    <lineage>
        <taxon>Eukaryota</taxon>
        <taxon>Fungi</taxon>
        <taxon>Dikarya</taxon>
        <taxon>Basidiomycota</taxon>
        <taxon>Agaricomycotina</taxon>
        <taxon>Agaricomycetes</taxon>
        <taxon>Hymenochaetales</taxon>
        <taxon>Rickenellaceae</taxon>
        <taxon>Rickenella</taxon>
    </lineage>
</organism>